<feature type="active site" description="Charge relay system" evidence="8">
    <location>
        <position position="477"/>
    </location>
</feature>
<evidence type="ECO:0000256" key="7">
    <source>
        <dbReference type="ARBA" id="ARBA00048484"/>
    </source>
</evidence>
<evidence type="ECO:0000259" key="10">
    <source>
        <dbReference type="Pfam" id="PF00135"/>
    </source>
</evidence>
<keyword evidence="9" id="KW-0732">Signal</keyword>
<evidence type="ECO:0000256" key="1">
    <source>
        <dbReference type="ARBA" id="ARBA00005964"/>
    </source>
</evidence>
<keyword evidence="4" id="KW-0378">Hydrolase</keyword>
<dbReference type="InterPro" id="IPR000997">
    <property type="entry name" value="Cholinesterase"/>
</dbReference>
<evidence type="ECO:0000313" key="11">
    <source>
        <dbReference type="EMBL" id="AEF32258.1"/>
    </source>
</evidence>
<comment type="similarity">
    <text evidence="1">Belongs to the type-B carboxylesterase/lipase family.</text>
</comment>
<dbReference type="InterPro" id="IPR050654">
    <property type="entry name" value="AChE-related_enzymes"/>
</dbReference>
<dbReference type="InterPro" id="IPR002018">
    <property type="entry name" value="CarbesteraseB"/>
</dbReference>
<gene>
    <name evidence="11" type="primary">ACE-2</name>
</gene>
<dbReference type="GO" id="GO:0003990">
    <property type="term" value="F:acetylcholinesterase activity"/>
    <property type="evidence" value="ECO:0007669"/>
    <property type="project" value="UniProtKB-EC"/>
</dbReference>
<dbReference type="PANTHER" id="PTHR43918:SF15">
    <property type="entry name" value="CARBOXYLIC ESTER HYDROLASE"/>
    <property type="match status" value="1"/>
</dbReference>
<feature type="signal peptide" evidence="9">
    <location>
        <begin position="1"/>
        <end position="18"/>
    </location>
</feature>
<evidence type="ECO:0000256" key="4">
    <source>
        <dbReference type="ARBA" id="ARBA00022801"/>
    </source>
</evidence>
<evidence type="ECO:0000256" key="6">
    <source>
        <dbReference type="ARBA" id="ARBA00023157"/>
    </source>
</evidence>
<dbReference type="GO" id="GO:0019695">
    <property type="term" value="P:choline metabolic process"/>
    <property type="evidence" value="ECO:0007669"/>
    <property type="project" value="TreeGrafter"/>
</dbReference>
<evidence type="ECO:0000256" key="9">
    <source>
        <dbReference type="SAM" id="SignalP"/>
    </source>
</evidence>
<evidence type="ECO:0000256" key="3">
    <source>
        <dbReference type="ARBA" id="ARBA00022487"/>
    </source>
</evidence>
<evidence type="ECO:0000256" key="8">
    <source>
        <dbReference type="PIRSR" id="PIRSR600997-1"/>
    </source>
</evidence>
<dbReference type="AlphaFoldDB" id="F6LW94"/>
<accession>F6LW94</accession>
<feature type="chain" id="PRO_5003343558" description="acetylcholinesterase" evidence="9">
    <location>
        <begin position="19"/>
        <end position="580"/>
    </location>
</feature>
<reference evidence="11" key="1">
    <citation type="submission" date="2011-02" db="EMBL/GenBank/DDBJ databases">
        <title>Heligmosomoides polygyrus as a model for gastrointestinal nematode infections: Proteomic analysis reveals dominance of venom allergen homologues among adult excretory-secretory (HES) products.</title>
        <authorList>
            <person name="Hewitson J.P."/>
            <person name="Harcus Y."/>
            <person name="Maizels R.M."/>
        </authorList>
    </citation>
    <scope>NUCLEOTIDE SEQUENCE</scope>
</reference>
<feature type="active site" description="Acyl-ester intermediate" evidence="8">
    <location>
        <position position="217"/>
    </location>
</feature>
<dbReference type="FunFam" id="3.40.50.1820:FF:000029">
    <property type="entry name" value="Acetylcholinesterase"/>
    <property type="match status" value="1"/>
</dbReference>
<keyword evidence="3" id="KW-0719">Serine esterase</keyword>
<dbReference type="GO" id="GO:0005886">
    <property type="term" value="C:plasma membrane"/>
    <property type="evidence" value="ECO:0007669"/>
    <property type="project" value="TreeGrafter"/>
</dbReference>
<feature type="active site" description="Charge relay system" evidence="8">
    <location>
        <position position="349"/>
    </location>
</feature>
<keyword evidence="6" id="KW-1015">Disulfide bond</keyword>
<protein>
    <recommendedName>
        <fullName evidence="2">acetylcholinesterase</fullName>
        <ecNumber evidence="2">3.1.1.7</ecNumber>
    </recommendedName>
</protein>
<evidence type="ECO:0000256" key="5">
    <source>
        <dbReference type="ARBA" id="ARBA00022867"/>
    </source>
</evidence>
<name>F6LW94_HELBE</name>
<dbReference type="EC" id="3.1.1.7" evidence="2"/>
<dbReference type="SUPFAM" id="SSF53474">
    <property type="entry name" value="alpha/beta-Hydrolases"/>
    <property type="match status" value="1"/>
</dbReference>
<dbReference type="PANTHER" id="PTHR43918">
    <property type="entry name" value="ACETYLCHOLINESTERASE"/>
    <property type="match status" value="1"/>
</dbReference>
<dbReference type="EMBL" id="JF439068">
    <property type="protein sequence ID" value="AEF32258.1"/>
    <property type="molecule type" value="mRNA"/>
</dbReference>
<dbReference type="GO" id="GO:0005615">
    <property type="term" value="C:extracellular space"/>
    <property type="evidence" value="ECO:0007669"/>
    <property type="project" value="TreeGrafter"/>
</dbReference>
<comment type="catalytic activity">
    <reaction evidence="7">
        <text>acetylcholine + H2O = choline + acetate + H(+)</text>
        <dbReference type="Rhea" id="RHEA:17561"/>
        <dbReference type="ChEBI" id="CHEBI:15354"/>
        <dbReference type="ChEBI" id="CHEBI:15355"/>
        <dbReference type="ChEBI" id="CHEBI:15377"/>
        <dbReference type="ChEBI" id="CHEBI:15378"/>
        <dbReference type="ChEBI" id="CHEBI:30089"/>
        <dbReference type="EC" id="3.1.1.7"/>
    </reaction>
</comment>
<sequence>MLRSFVLLLIVLKWFTNAAPSNNGPLVETALGKIRGIFKEHAGKTVRAFLGVPYAKPPVGDLRFQPPQPITEPWRELNAQNLAKSCYQTPDTYFPGFRGSEMWNAPTELSEDCLNMNIWVPENPDGTVLVWIFGGGFFSGSPSLDLYDGTVLAATTGATVVNINYRLGPFGFLYLGKGSKAPGNMGLLDQQAALKWIHENIRSFGADPSQVTLIGESAGAASATAHLSAPDSYPYFSKVVANSGSMIHPWATRPAAVMLQLSMKLAKKLNCAPDGANADSIHACLAKASAEDIQAQNDEIWNEVGQIMSFPFVPILDDENFFKGSLHKNLNDRNMKKDASVIIGAVKDEGTFWLPYYLSGSGFTFNETVDANSEVNSAFLDEQQYKDSVNSFISYFGNSSKAEEILQNAYKDVSPEKELKLRLRDGVAQLMGDAFFTCSVKEYADVLGNNLEGKVYTYYFTRRSSANPWPKWMGVMHGYEIEYEFGLPFRNSSLYDENQLADEQKVSKHFMDLISSFAKTGTPANYWPPYIGNGGKWLVIDASSSTGDAHKLTQDVHSKGCSAINQAKEAALEYYKTRES</sequence>
<dbReference type="InterPro" id="IPR029058">
    <property type="entry name" value="AB_hydrolase_fold"/>
</dbReference>
<evidence type="ECO:0000256" key="2">
    <source>
        <dbReference type="ARBA" id="ARBA00013276"/>
    </source>
</evidence>
<feature type="domain" description="Carboxylesterase type B" evidence="10">
    <location>
        <begin position="25"/>
        <end position="545"/>
    </location>
</feature>
<proteinExistence type="evidence at transcript level"/>
<dbReference type="PRINTS" id="PR00878">
    <property type="entry name" value="CHOLNESTRASE"/>
</dbReference>
<dbReference type="GO" id="GO:0006581">
    <property type="term" value="P:acetylcholine catabolic process"/>
    <property type="evidence" value="ECO:0007669"/>
    <property type="project" value="TreeGrafter"/>
</dbReference>
<organism evidence="11">
    <name type="scientific">Heligmosomoides polygyrus bakeri</name>
    <name type="common">Parasitic nematode worm</name>
    <name type="synonym">Heligmosomoides bakeri</name>
    <dbReference type="NCBI Taxonomy" id="375939"/>
    <lineage>
        <taxon>Eukaryota</taxon>
        <taxon>Metazoa</taxon>
        <taxon>Ecdysozoa</taxon>
        <taxon>Nematoda</taxon>
        <taxon>Chromadorea</taxon>
        <taxon>Rhabditida</taxon>
        <taxon>Rhabditina</taxon>
        <taxon>Rhabditomorpha</taxon>
        <taxon>Strongyloidea</taxon>
        <taxon>Heligmosomidae</taxon>
        <taxon>Heligmosomoides</taxon>
    </lineage>
</organism>
<dbReference type="ESTHER" id="9bila-f6lw94">
    <property type="family name" value="ACHE"/>
</dbReference>
<dbReference type="Gene3D" id="3.40.50.1820">
    <property type="entry name" value="alpha/beta hydrolase"/>
    <property type="match status" value="1"/>
</dbReference>
<keyword evidence="5" id="KW-0531">Neurotransmitter degradation</keyword>
<dbReference type="Pfam" id="PF00135">
    <property type="entry name" value="COesterase"/>
    <property type="match status" value="1"/>
</dbReference>